<feature type="compositionally biased region" description="Basic and acidic residues" evidence="1">
    <location>
        <begin position="58"/>
        <end position="72"/>
    </location>
</feature>
<protein>
    <submittedName>
        <fullName evidence="2">Uncharacterized protein</fullName>
    </submittedName>
</protein>
<feature type="region of interest" description="Disordered" evidence="1">
    <location>
        <begin position="344"/>
        <end position="377"/>
    </location>
</feature>
<feature type="compositionally biased region" description="Low complexity" evidence="1">
    <location>
        <begin position="39"/>
        <end position="54"/>
    </location>
</feature>
<feature type="compositionally biased region" description="Polar residues" evidence="1">
    <location>
        <begin position="93"/>
        <end position="109"/>
    </location>
</feature>
<sequence>MENAFFAGASNIWFNDAPTFHYVAGDLHITESYTASSVEYSPSPSQSCNSNNMSTRYAVERESTSHLEETRRARMRRFQNHNGHDDPRHSESAQHTSTCIDDINGSRNPFQPFLPTPNTQSRSGRGGHNTITSPNQDVPRSTPQRQHGNPRTFRRFENASNFSVNVDGREIPNFVGDVYEYSGRPNSARCEPRSEFPSHTSSSSAERRRFRRRERDGQGCNDAYTFDDFIAAAEGGPTSTSQCVRPSRNPVFTDFTIVHNDDSGEVTSSFTSRGVHRNPQSFYNDHGRNREHFQGQNGTSSYPQPVPTNPIRHSRSTRSTNMQFVDSNVEFFPGAHDFTLNGVHCSTTGGRPRRTENDSEYPTQTRSMPPPPPTYEERISDVLVQSPPSYDEVWEQTQCY</sequence>
<feature type="region of interest" description="Disordered" evidence="1">
    <location>
        <begin position="185"/>
        <end position="219"/>
    </location>
</feature>
<feature type="region of interest" description="Disordered" evidence="1">
    <location>
        <begin position="39"/>
        <end position="158"/>
    </location>
</feature>
<organism evidence="2 3">
    <name type="scientific">Gymnopus androsaceus JB14</name>
    <dbReference type="NCBI Taxonomy" id="1447944"/>
    <lineage>
        <taxon>Eukaryota</taxon>
        <taxon>Fungi</taxon>
        <taxon>Dikarya</taxon>
        <taxon>Basidiomycota</taxon>
        <taxon>Agaricomycotina</taxon>
        <taxon>Agaricomycetes</taxon>
        <taxon>Agaricomycetidae</taxon>
        <taxon>Agaricales</taxon>
        <taxon>Marasmiineae</taxon>
        <taxon>Omphalotaceae</taxon>
        <taxon>Gymnopus</taxon>
    </lineage>
</organism>
<evidence type="ECO:0000313" key="3">
    <source>
        <dbReference type="Proteomes" id="UP000799118"/>
    </source>
</evidence>
<name>A0A6A4HVW1_9AGAR</name>
<proteinExistence type="predicted"/>
<feature type="compositionally biased region" description="Polar residues" evidence="1">
    <location>
        <begin position="268"/>
        <end position="283"/>
    </location>
</feature>
<keyword evidence="3" id="KW-1185">Reference proteome</keyword>
<feature type="compositionally biased region" description="Polar residues" evidence="1">
    <location>
        <begin position="116"/>
        <end position="149"/>
    </location>
</feature>
<evidence type="ECO:0000313" key="2">
    <source>
        <dbReference type="EMBL" id="KAE9402043.1"/>
    </source>
</evidence>
<accession>A0A6A4HVW1</accession>
<evidence type="ECO:0000256" key="1">
    <source>
        <dbReference type="SAM" id="MobiDB-lite"/>
    </source>
</evidence>
<reference evidence="2" key="1">
    <citation type="journal article" date="2019" name="Environ. Microbiol.">
        <title>Fungal ecological strategies reflected in gene transcription - a case study of two litter decomposers.</title>
        <authorList>
            <person name="Barbi F."/>
            <person name="Kohler A."/>
            <person name="Barry K."/>
            <person name="Baskaran P."/>
            <person name="Daum C."/>
            <person name="Fauchery L."/>
            <person name="Ihrmark K."/>
            <person name="Kuo A."/>
            <person name="LaButti K."/>
            <person name="Lipzen A."/>
            <person name="Morin E."/>
            <person name="Grigoriev I.V."/>
            <person name="Henrissat B."/>
            <person name="Lindahl B."/>
            <person name="Martin F."/>
        </authorList>
    </citation>
    <scope>NUCLEOTIDE SEQUENCE</scope>
    <source>
        <strain evidence="2">JB14</strain>
    </source>
</reference>
<feature type="compositionally biased region" description="Basic and acidic residues" evidence="1">
    <location>
        <begin position="82"/>
        <end position="92"/>
    </location>
</feature>
<dbReference type="AlphaFoldDB" id="A0A6A4HVW1"/>
<feature type="compositionally biased region" description="Polar residues" evidence="1">
    <location>
        <begin position="294"/>
        <end position="303"/>
    </location>
</feature>
<dbReference type="Proteomes" id="UP000799118">
    <property type="component" value="Unassembled WGS sequence"/>
</dbReference>
<feature type="region of interest" description="Disordered" evidence="1">
    <location>
        <begin position="268"/>
        <end position="318"/>
    </location>
</feature>
<gene>
    <name evidence="2" type="ORF">BT96DRAFT_1017858</name>
</gene>
<dbReference type="EMBL" id="ML769439">
    <property type="protein sequence ID" value="KAE9402043.1"/>
    <property type="molecule type" value="Genomic_DNA"/>
</dbReference>